<evidence type="ECO:0000313" key="3">
    <source>
        <dbReference type="EMBL" id="KXA88534.1"/>
    </source>
</evidence>
<feature type="region of interest" description="Disordered" evidence="2">
    <location>
        <begin position="52"/>
        <end position="79"/>
    </location>
</feature>
<evidence type="ECO:0000256" key="2">
    <source>
        <dbReference type="SAM" id="MobiDB-lite"/>
    </source>
</evidence>
<gene>
    <name evidence="3" type="ORF">AKJ61_04700</name>
</gene>
<dbReference type="EMBL" id="LHXK01000108">
    <property type="protein sequence ID" value="KXA88534.1"/>
    <property type="molecule type" value="Genomic_DNA"/>
</dbReference>
<evidence type="ECO:0000313" key="4">
    <source>
        <dbReference type="Proteomes" id="UP000070184"/>
    </source>
</evidence>
<feature type="coiled-coil region" evidence="1">
    <location>
        <begin position="81"/>
        <end position="108"/>
    </location>
</feature>
<dbReference type="AlphaFoldDB" id="A0A133U2W5"/>
<dbReference type="Proteomes" id="UP000070184">
    <property type="component" value="Unassembled WGS sequence"/>
</dbReference>
<sequence>MGQHGHRNMFYATGLPGWMRFGYSPGWGGMPPGAQYLQRSGQMPQAMNWFQQQASEQPVQPQEAQIQAASPPAFQPQMPAQFSREQEIQMLESELQCLEEQIELIKDRIERLRR</sequence>
<accession>A0A133U2W5</accession>
<reference evidence="3 4" key="1">
    <citation type="journal article" date="2016" name="Sci. Rep.">
        <title>Metabolic traits of an uncultured archaeal lineage -MSBL1- from brine pools of the Red Sea.</title>
        <authorList>
            <person name="Mwirichia R."/>
            <person name="Alam I."/>
            <person name="Rashid M."/>
            <person name="Vinu M."/>
            <person name="Ba-Alawi W."/>
            <person name="Anthony Kamau A."/>
            <person name="Kamanda Ngugi D."/>
            <person name="Goker M."/>
            <person name="Klenk H.P."/>
            <person name="Bajic V."/>
            <person name="Stingl U."/>
        </authorList>
    </citation>
    <scope>NUCLEOTIDE SEQUENCE [LARGE SCALE GENOMIC DNA]</scope>
    <source>
        <strain evidence="3">SCGC-AAA259B11</strain>
    </source>
</reference>
<name>A0A133U2W5_9EURY</name>
<keyword evidence="4" id="KW-1185">Reference proteome</keyword>
<protein>
    <recommendedName>
        <fullName evidence="5">DUF5320 domain-containing protein</fullName>
    </recommendedName>
</protein>
<keyword evidence="1" id="KW-0175">Coiled coil</keyword>
<organism evidence="3 4">
    <name type="scientific">candidate division MSBL1 archaeon SCGC-AAA259B11</name>
    <dbReference type="NCBI Taxonomy" id="1698260"/>
    <lineage>
        <taxon>Archaea</taxon>
        <taxon>Methanobacteriati</taxon>
        <taxon>Methanobacteriota</taxon>
        <taxon>candidate division MSBL1</taxon>
    </lineage>
</organism>
<evidence type="ECO:0008006" key="5">
    <source>
        <dbReference type="Google" id="ProtNLM"/>
    </source>
</evidence>
<proteinExistence type="predicted"/>
<evidence type="ECO:0000256" key="1">
    <source>
        <dbReference type="SAM" id="Coils"/>
    </source>
</evidence>
<comment type="caution">
    <text evidence="3">The sequence shown here is derived from an EMBL/GenBank/DDBJ whole genome shotgun (WGS) entry which is preliminary data.</text>
</comment>